<proteinExistence type="inferred from homology"/>
<dbReference type="Gene3D" id="1.10.10.10">
    <property type="entry name" value="Winged helix-like DNA-binding domain superfamily/Winged helix DNA-binding domain"/>
    <property type="match status" value="1"/>
</dbReference>
<comment type="similarity">
    <text evidence="1">In the C-terminal section; belongs to the class-I pyridoxal-phosphate-dependent aminotransferase family.</text>
</comment>
<dbReference type="InterPro" id="IPR004839">
    <property type="entry name" value="Aminotransferase_I/II_large"/>
</dbReference>
<dbReference type="InterPro" id="IPR051446">
    <property type="entry name" value="HTH_trans_reg/aminotransferase"/>
</dbReference>
<dbReference type="Pfam" id="PF00155">
    <property type="entry name" value="Aminotran_1_2"/>
    <property type="match status" value="1"/>
</dbReference>
<keyword evidence="4" id="KW-0238">DNA-binding</keyword>
<dbReference type="EMBL" id="JARXVE010000003">
    <property type="protein sequence ID" value="MDH6196041.1"/>
    <property type="molecule type" value="Genomic_DNA"/>
</dbReference>
<name>A0ABT6KZC9_9MYCO</name>
<dbReference type="Gene3D" id="3.40.640.10">
    <property type="entry name" value="Type I PLP-dependent aspartate aminotransferase-like (Major domain)"/>
    <property type="match status" value="1"/>
</dbReference>
<protein>
    <submittedName>
        <fullName evidence="7">GntR family transcriptional regulator/MocR family aminotransferase</fullName>
    </submittedName>
</protein>
<dbReference type="PRINTS" id="PR00035">
    <property type="entry name" value="HTHGNTR"/>
</dbReference>
<keyword evidence="3" id="KW-0805">Transcription regulation</keyword>
<evidence type="ECO:0000313" key="7">
    <source>
        <dbReference type="EMBL" id="MDH6196041.1"/>
    </source>
</evidence>
<dbReference type="CDD" id="cd00609">
    <property type="entry name" value="AAT_like"/>
    <property type="match status" value="1"/>
</dbReference>
<evidence type="ECO:0000256" key="5">
    <source>
        <dbReference type="ARBA" id="ARBA00023163"/>
    </source>
</evidence>
<evidence type="ECO:0000256" key="2">
    <source>
        <dbReference type="ARBA" id="ARBA00022898"/>
    </source>
</evidence>
<dbReference type="SUPFAM" id="SSF46785">
    <property type="entry name" value="Winged helix' DNA-binding domain"/>
    <property type="match status" value="1"/>
</dbReference>
<keyword evidence="2" id="KW-0663">Pyridoxal phosphate</keyword>
<dbReference type="InterPro" id="IPR015421">
    <property type="entry name" value="PyrdxlP-dep_Trfase_major"/>
</dbReference>
<keyword evidence="5" id="KW-0804">Transcription</keyword>
<keyword evidence="7" id="KW-0032">Aminotransferase</keyword>
<evidence type="ECO:0000256" key="1">
    <source>
        <dbReference type="ARBA" id="ARBA00005384"/>
    </source>
</evidence>
<reference evidence="7 8" key="1">
    <citation type="submission" date="2023-04" db="EMBL/GenBank/DDBJ databases">
        <title>Forest soil microbial communities from Buena Vista Peninsula, Colon Province, Panama.</title>
        <authorList>
            <person name="Bouskill N."/>
        </authorList>
    </citation>
    <scope>NUCLEOTIDE SEQUENCE [LARGE SCALE GENOMIC DNA]</scope>
    <source>
        <strain evidence="7 8">AC80</strain>
    </source>
</reference>
<comment type="caution">
    <text evidence="7">The sequence shown here is derived from an EMBL/GenBank/DDBJ whole genome shotgun (WGS) entry which is preliminary data.</text>
</comment>
<evidence type="ECO:0000313" key="8">
    <source>
        <dbReference type="Proteomes" id="UP001160130"/>
    </source>
</evidence>
<evidence type="ECO:0000256" key="4">
    <source>
        <dbReference type="ARBA" id="ARBA00023125"/>
    </source>
</evidence>
<sequence length="516" mass="55294">MNVFLPMVSQNPLEAVADIHRGQSDGSRKDPRTTGSVVPSGVGTMLPIPLYRPGSVAVSEQIRLWISSAIRDGRLAAGARLPSWRDLAVQLGVARGTVRVAYERLADEQLIVACGPAGTFVADCIPVATAVGAVEALNLPTHPVVSDLRLTYDANPRPFQMGVPAHDAFPIAVWSRLVARSARTVADHGVYNPDPQGELLLRREIAAHLSIARGVRCTADQIFVTNGHAGALGLVLRALDVRGEKAWVEEPGYPATRVALELSGLTCHPVPVDDEGLVVQDGISSAGDAALAVVTSGQQAPLGMALSLPRRHKLLQWAARTSAWIIDDDYLSELQLRGRAAPALASLDSHGRVIHFGSFSKTINPALRLGFVVAPASLVPAFTNIATALCPASAVATQHSVAEFLREGHYLRHLRRMKRLYVHRRDAVKSALDGRIPVEAMAGLALILRLPGGAHDREVARHAAAAGLAPVALSPWYSRPDHRHQGLLLGITNITEDKVVDHCALLNKLIHQETPQ</sequence>
<dbReference type="PANTHER" id="PTHR46577:SF1">
    <property type="entry name" value="HTH-TYPE TRANSCRIPTIONAL REGULATORY PROTEIN GABR"/>
    <property type="match status" value="1"/>
</dbReference>
<feature type="domain" description="HTH gntR-type" evidence="6">
    <location>
        <begin position="56"/>
        <end position="124"/>
    </location>
</feature>
<dbReference type="SUPFAM" id="SSF53383">
    <property type="entry name" value="PLP-dependent transferases"/>
    <property type="match status" value="1"/>
</dbReference>
<evidence type="ECO:0000256" key="3">
    <source>
        <dbReference type="ARBA" id="ARBA00023015"/>
    </source>
</evidence>
<dbReference type="Proteomes" id="UP001160130">
    <property type="component" value="Unassembled WGS sequence"/>
</dbReference>
<dbReference type="GO" id="GO:0008483">
    <property type="term" value="F:transaminase activity"/>
    <property type="evidence" value="ECO:0007669"/>
    <property type="project" value="UniProtKB-KW"/>
</dbReference>
<dbReference type="RefSeq" id="WP_280832629.1">
    <property type="nucleotide sequence ID" value="NZ_JARXVE010000003.1"/>
</dbReference>
<dbReference type="SMART" id="SM00345">
    <property type="entry name" value="HTH_GNTR"/>
    <property type="match status" value="1"/>
</dbReference>
<dbReference type="InterPro" id="IPR015424">
    <property type="entry name" value="PyrdxlP-dep_Trfase"/>
</dbReference>
<dbReference type="PANTHER" id="PTHR46577">
    <property type="entry name" value="HTH-TYPE TRANSCRIPTIONAL REGULATORY PROTEIN GABR"/>
    <property type="match status" value="1"/>
</dbReference>
<evidence type="ECO:0000259" key="6">
    <source>
        <dbReference type="PROSITE" id="PS50949"/>
    </source>
</evidence>
<dbReference type="Pfam" id="PF00392">
    <property type="entry name" value="GntR"/>
    <property type="match status" value="1"/>
</dbReference>
<dbReference type="PROSITE" id="PS50949">
    <property type="entry name" value="HTH_GNTR"/>
    <property type="match status" value="1"/>
</dbReference>
<dbReference type="CDD" id="cd07377">
    <property type="entry name" value="WHTH_GntR"/>
    <property type="match status" value="1"/>
</dbReference>
<dbReference type="InterPro" id="IPR000524">
    <property type="entry name" value="Tscrpt_reg_HTH_GntR"/>
</dbReference>
<dbReference type="InterPro" id="IPR036388">
    <property type="entry name" value="WH-like_DNA-bd_sf"/>
</dbReference>
<organism evidence="7 8">
    <name type="scientific">Mycolicibacterium frederiksbergense</name>
    <dbReference type="NCBI Taxonomy" id="117567"/>
    <lineage>
        <taxon>Bacteria</taxon>
        <taxon>Bacillati</taxon>
        <taxon>Actinomycetota</taxon>
        <taxon>Actinomycetes</taxon>
        <taxon>Mycobacteriales</taxon>
        <taxon>Mycobacteriaceae</taxon>
        <taxon>Mycolicibacterium</taxon>
    </lineage>
</organism>
<gene>
    <name evidence="7" type="ORF">M2272_002681</name>
</gene>
<dbReference type="InterPro" id="IPR036390">
    <property type="entry name" value="WH_DNA-bd_sf"/>
</dbReference>
<keyword evidence="8" id="KW-1185">Reference proteome</keyword>
<accession>A0ABT6KZC9</accession>
<keyword evidence="7" id="KW-0808">Transferase</keyword>